<dbReference type="PATRIC" id="fig|123899.6.peg.3896"/>
<gene>
    <name evidence="1" type="ORF">SAMEA3906487_03897</name>
</gene>
<dbReference type="GO" id="GO:0006355">
    <property type="term" value="P:regulation of DNA-templated transcription"/>
    <property type="evidence" value="ECO:0007669"/>
    <property type="project" value="InterPro"/>
</dbReference>
<dbReference type="AlphaFoldDB" id="A0A157STX4"/>
<dbReference type="EMBL" id="LT546645">
    <property type="protein sequence ID" value="SAI73908.1"/>
    <property type="molecule type" value="Genomic_DNA"/>
</dbReference>
<keyword evidence="2" id="KW-1185">Reference proteome</keyword>
<dbReference type="OrthoDB" id="8661277at2"/>
<dbReference type="InterPro" id="IPR007933">
    <property type="entry name" value="Transcrpt_activ_CII"/>
</dbReference>
<dbReference type="GeneID" id="56588873"/>
<dbReference type="RefSeq" id="WP_025516806.1">
    <property type="nucleotide sequence ID" value="NZ_CP016340.1"/>
</dbReference>
<name>A0A157STX4_9BORD</name>
<dbReference type="Gene3D" id="1.10.260.40">
    <property type="entry name" value="lambda repressor-like DNA-binding domains"/>
    <property type="match status" value="1"/>
</dbReference>
<dbReference type="Pfam" id="PF05269">
    <property type="entry name" value="Phage_CII"/>
    <property type="match status" value="1"/>
</dbReference>
<organism evidence="1 2">
    <name type="scientific">Bordetella trematum</name>
    <dbReference type="NCBI Taxonomy" id="123899"/>
    <lineage>
        <taxon>Bacteria</taxon>
        <taxon>Pseudomonadati</taxon>
        <taxon>Pseudomonadota</taxon>
        <taxon>Betaproteobacteria</taxon>
        <taxon>Burkholderiales</taxon>
        <taxon>Alcaligenaceae</taxon>
        <taxon>Bordetella</taxon>
    </lineage>
</organism>
<dbReference type="InterPro" id="IPR010982">
    <property type="entry name" value="Lambda_DNA-bd_dom_sf"/>
</dbReference>
<reference evidence="1 2" key="1">
    <citation type="submission" date="2016-04" db="EMBL/GenBank/DDBJ databases">
        <authorList>
            <consortium name="Pathogen Informatics"/>
        </authorList>
    </citation>
    <scope>NUCLEOTIDE SEQUENCE [LARGE SCALE GENOMIC DNA]</scope>
    <source>
        <strain evidence="1 2">H044680328</strain>
    </source>
</reference>
<dbReference type="GO" id="GO:0003677">
    <property type="term" value="F:DNA binding"/>
    <property type="evidence" value="ECO:0007669"/>
    <property type="project" value="InterPro"/>
</dbReference>
<evidence type="ECO:0000313" key="1">
    <source>
        <dbReference type="EMBL" id="SAI73908.1"/>
    </source>
</evidence>
<protein>
    <submittedName>
        <fullName evidence="1">Phage-related transcriptional regulator</fullName>
    </submittedName>
</protein>
<dbReference type="SUPFAM" id="SSF47413">
    <property type="entry name" value="lambda repressor-like DNA-binding domains"/>
    <property type="match status" value="1"/>
</dbReference>
<evidence type="ECO:0000313" key="2">
    <source>
        <dbReference type="Proteomes" id="UP000076825"/>
    </source>
</evidence>
<accession>A0A157STX4</accession>
<proteinExistence type="predicted"/>
<dbReference type="KEGG" id="btrm:SAMEA390648703897"/>
<dbReference type="Proteomes" id="UP000076825">
    <property type="component" value="Chromosome 1"/>
</dbReference>
<dbReference type="STRING" id="123899.SAMEA3906487_03897"/>
<sequence>MSTQTVSVDRQEITRKNAARIESEILRRLAHVTQVRAAELMGIDPSTVSRQKEGLEQFCLLLAAVGLQVSPKNSVITTPHDQKVLKRWAANWLLAEVENEDEA</sequence>